<protein>
    <submittedName>
        <fullName evidence="4">TBC1 domain family member 12</fullName>
    </submittedName>
</protein>
<dbReference type="Pfam" id="PF00566">
    <property type="entry name" value="RabGAP-TBC"/>
    <property type="match status" value="1"/>
</dbReference>
<reference evidence="4 5" key="1">
    <citation type="journal article" date="2015" name="Nat. Commun.">
        <title>Outbred genome sequencing and CRISPR/Cas9 gene editing in butterflies.</title>
        <authorList>
            <person name="Li X."/>
            <person name="Fan D."/>
            <person name="Zhang W."/>
            <person name="Liu G."/>
            <person name="Zhang L."/>
            <person name="Zhao L."/>
            <person name="Fang X."/>
            <person name="Chen L."/>
            <person name="Dong Y."/>
            <person name="Chen Y."/>
            <person name="Ding Y."/>
            <person name="Zhao R."/>
            <person name="Feng M."/>
            <person name="Zhu Y."/>
            <person name="Feng Y."/>
            <person name="Jiang X."/>
            <person name="Zhu D."/>
            <person name="Xiang H."/>
            <person name="Feng X."/>
            <person name="Li S."/>
            <person name="Wang J."/>
            <person name="Zhang G."/>
            <person name="Kronforst M.R."/>
            <person name="Wang W."/>
        </authorList>
    </citation>
    <scope>NUCLEOTIDE SEQUENCE [LARGE SCALE GENOMIC DNA]</scope>
    <source>
        <strain evidence="4">Ya'a_city_454_Pm</strain>
        <tissue evidence="4">Whole body</tissue>
    </source>
</reference>
<feature type="domain" description="Rab-GAP TBC" evidence="3">
    <location>
        <begin position="19"/>
        <end position="60"/>
    </location>
</feature>
<evidence type="ECO:0000256" key="2">
    <source>
        <dbReference type="SAM" id="Phobius"/>
    </source>
</evidence>
<dbReference type="InParanoid" id="A0A0N1IE45"/>
<name>A0A0N1IE45_PAPMA</name>
<keyword evidence="2" id="KW-0812">Transmembrane</keyword>
<dbReference type="EMBL" id="LADJ01024000">
    <property type="protein sequence ID" value="KPJ21119.1"/>
    <property type="molecule type" value="Genomic_DNA"/>
</dbReference>
<evidence type="ECO:0000313" key="5">
    <source>
        <dbReference type="Proteomes" id="UP000053240"/>
    </source>
</evidence>
<dbReference type="Gene3D" id="1.10.8.270">
    <property type="entry name" value="putative rabgap domain of human tbc1 domain family member 14 like domains"/>
    <property type="match status" value="1"/>
</dbReference>
<proteinExistence type="predicted"/>
<feature type="region of interest" description="Disordered" evidence="1">
    <location>
        <begin position="62"/>
        <end position="83"/>
    </location>
</feature>
<feature type="compositionally biased region" description="Polar residues" evidence="1">
    <location>
        <begin position="74"/>
        <end position="83"/>
    </location>
</feature>
<organism evidence="4 5">
    <name type="scientific">Papilio machaon</name>
    <name type="common">Old World swallowtail butterfly</name>
    <dbReference type="NCBI Taxonomy" id="76193"/>
    <lineage>
        <taxon>Eukaryota</taxon>
        <taxon>Metazoa</taxon>
        <taxon>Ecdysozoa</taxon>
        <taxon>Arthropoda</taxon>
        <taxon>Hexapoda</taxon>
        <taxon>Insecta</taxon>
        <taxon>Pterygota</taxon>
        <taxon>Neoptera</taxon>
        <taxon>Endopterygota</taxon>
        <taxon>Lepidoptera</taxon>
        <taxon>Glossata</taxon>
        <taxon>Ditrysia</taxon>
        <taxon>Papilionoidea</taxon>
        <taxon>Papilionidae</taxon>
        <taxon>Papilioninae</taxon>
        <taxon>Papilio</taxon>
    </lineage>
</organism>
<keyword evidence="2" id="KW-1133">Transmembrane helix</keyword>
<dbReference type="InterPro" id="IPR035969">
    <property type="entry name" value="Rab-GAP_TBC_sf"/>
</dbReference>
<dbReference type="STRING" id="76193.A0A0N1IE45"/>
<comment type="caution">
    <text evidence="4">The sequence shown here is derived from an EMBL/GenBank/DDBJ whole genome shotgun (WGS) entry which is preliminary data.</text>
</comment>
<feature type="transmembrane region" description="Helical" evidence="2">
    <location>
        <begin position="15"/>
        <end position="33"/>
    </location>
</feature>
<dbReference type="InterPro" id="IPR000195">
    <property type="entry name" value="Rab-GAP-TBC_dom"/>
</dbReference>
<keyword evidence="2" id="KW-0472">Membrane</keyword>
<dbReference type="AlphaFoldDB" id="A0A0N1IE45"/>
<dbReference type="Proteomes" id="UP000053240">
    <property type="component" value="Unassembled WGS sequence"/>
</dbReference>
<gene>
    <name evidence="4" type="ORF">RR48_00132</name>
</gene>
<evidence type="ECO:0000313" key="4">
    <source>
        <dbReference type="EMBL" id="KPJ21119.1"/>
    </source>
</evidence>
<keyword evidence="5" id="KW-1185">Reference proteome</keyword>
<accession>A0A0N1IE45</accession>
<evidence type="ECO:0000259" key="3">
    <source>
        <dbReference type="Pfam" id="PF00566"/>
    </source>
</evidence>
<evidence type="ECO:0000256" key="1">
    <source>
        <dbReference type="SAM" id="MobiDB-lite"/>
    </source>
</evidence>
<dbReference type="SUPFAM" id="SSF47923">
    <property type="entry name" value="Ypt/Rab-GAP domain of gyp1p"/>
    <property type="match status" value="1"/>
</dbReference>
<sequence>MIPPDEVMMRSKDEILIVFQGMSFIAAVLILNMEAPQAFVCFANLLDGPVLRAAFTRDGAAMQDSNPGPADCKSSASSQHLNH</sequence>